<gene>
    <name evidence="2" type="ORF">OCBIM_22006194mg</name>
</gene>
<feature type="domain" description="RAI1-like" evidence="1">
    <location>
        <begin position="21"/>
        <end position="87"/>
    </location>
</feature>
<reference evidence="2" key="1">
    <citation type="submission" date="2015-07" db="EMBL/GenBank/DDBJ databases">
        <title>MeaNS - Measles Nucleotide Surveillance Program.</title>
        <authorList>
            <person name="Tran T."/>
            <person name="Druce J."/>
        </authorList>
    </citation>
    <scope>NUCLEOTIDE SEQUENCE</scope>
    <source>
        <strain evidence="2">UCB-OBI-ISO-001</strain>
        <tissue evidence="2">Gonad</tissue>
    </source>
</reference>
<name>A0A0L8HUZ5_OCTBM</name>
<proteinExistence type="predicted"/>
<accession>A0A0L8HUZ5</accession>
<dbReference type="InterPro" id="IPR013961">
    <property type="entry name" value="RAI1"/>
</dbReference>
<evidence type="ECO:0000313" key="2">
    <source>
        <dbReference type="EMBL" id="KOF92605.1"/>
    </source>
</evidence>
<evidence type="ECO:0000259" key="1">
    <source>
        <dbReference type="Pfam" id="PF08652"/>
    </source>
</evidence>
<protein>
    <recommendedName>
        <fullName evidence="1">RAI1-like domain-containing protein</fullName>
    </recommendedName>
</protein>
<dbReference type="EMBL" id="KQ417301">
    <property type="protein sequence ID" value="KOF92605.1"/>
    <property type="molecule type" value="Genomic_DNA"/>
</dbReference>
<dbReference type="OrthoDB" id="10051938at2759"/>
<sequence>MGEMLKRYFASRYVPSSNSAKDLPNSWYSKVCINFLDQFLNFIKETIKDNDHRSVYLFSREPKKYNNIRYQYLGKDSEYNFIPDWFVEDFANKGNETANLLLKRK</sequence>
<dbReference type="AlphaFoldDB" id="A0A0L8HUZ5"/>
<dbReference type="Pfam" id="PF08652">
    <property type="entry name" value="RAI1"/>
    <property type="match status" value="1"/>
</dbReference>
<organism evidence="2">
    <name type="scientific">Octopus bimaculoides</name>
    <name type="common">California two-spotted octopus</name>
    <dbReference type="NCBI Taxonomy" id="37653"/>
    <lineage>
        <taxon>Eukaryota</taxon>
        <taxon>Metazoa</taxon>
        <taxon>Spiralia</taxon>
        <taxon>Lophotrochozoa</taxon>
        <taxon>Mollusca</taxon>
        <taxon>Cephalopoda</taxon>
        <taxon>Coleoidea</taxon>
        <taxon>Octopodiformes</taxon>
        <taxon>Octopoda</taxon>
        <taxon>Incirrata</taxon>
        <taxon>Octopodidae</taxon>
        <taxon>Octopus</taxon>
    </lineage>
</organism>
<dbReference type="STRING" id="37653.A0A0L8HUZ5"/>